<dbReference type="Gene3D" id="1.20.120.1760">
    <property type="match status" value="1"/>
</dbReference>
<organism evidence="2 3">
    <name type="scientific">Candidatus Vogelbacteria bacterium RIFOXYD1_FULL_44_32</name>
    <dbReference type="NCBI Taxonomy" id="1802438"/>
    <lineage>
        <taxon>Bacteria</taxon>
        <taxon>Candidatus Vogeliibacteriota</taxon>
    </lineage>
</organism>
<gene>
    <name evidence="2" type="ORF">A2571_01490</name>
</gene>
<feature type="transmembrane region" description="Helical" evidence="1">
    <location>
        <begin position="230"/>
        <end position="252"/>
    </location>
</feature>
<sequence length="264" mass="30986">MTKLSFAAYREKVHTTKSARMEVDTIYWLERHISVWLSYILIRLWPQILPTYVSVANVLLVLLVLVLNLGKPTGSIIGLTLVQLFLLRLATIGDKVDGEIARYRAYFTQAGIYFDLAFHFFYPFVFIFSIGYTFSLILNNPPLTIAVVVVAILMVHYRLLGKLRHHIRFKIQLENHGGVLRDYREKNIRSVAWPASFRFIRYLLFFIYDWTWFFYLLLILGLTFSPYAMAVIYCFYLAVLAFALLLQIFVIYPKHYLFSVDDFS</sequence>
<comment type="caution">
    <text evidence="2">The sequence shown here is derived from an EMBL/GenBank/DDBJ whole genome shotgun (WGS) entry which is preliminary data.</text>
</comment>
<evidence type="ECO:0000313" key="3">
    <source>
        <dbReference type="Proteomes" id="UP000177043"/>
    </source>
</evidence>
<evidence type="ECO:0000256" key="1">
    <source>
        <dbReference type="SAM" id="Phobius"/>
    </source>
</evidence>
<proteinExistence type="predicted"/>
<dbReference type="STRING" id="1802438.A2571_01490"/>
<keyword evidence="1" id="KW-1133">Transmembrane helix</keyword>
<dbReference type="Proteomes" id="UP000177043">
    <property type="component" value="Unassembled WGS sequence"/>
</dbReference>
<dbReference type="InterPro" id="IPR043130">
    <property type="entry name" value="CDP-OH_PTrfase_TM_dom"/>
</dbReference>
<feature type="transmembrane region" description="Helical" evidence="1">
    <location>
        <begin position="143"/>
        <end position="160"/>
    </location>
</feature>
<protein>
    <recommendedName>
        <fullName evidence="4">CDP-alcohol phosphatidyltransferase</fullName>
    </recommendedName>
</protein>
<evidence type="ECO:0008006" key="4">
    <source>
        <dbReference type="Google" id="ProtNLM"/>
    </source>
</evidence>
<name>A0A1G2QCX5_9BACT</name>
<feature type="transmembrane region" description="Helical" evidence="1">
    <location>
        <begin position="112"/>
        <end position="137"/>
    </location>
</feature>
<feature type="transmembrane region" description="Helical" evidence="1">
    <location>
        <begin position="199"/>
        <end position="224"/>
    </location>
</feature>
<evidence type="ECO:0000313" key="2">
    <source>
        <dbReference type="EMBL" id="OHA58434.1"/>
    </source>
</evidence>
<dbReference type="EMBL" id="MHTJ01000003">
    <property type="protein sequence ID" value="OHA58434.1"/>
    <property type="molecule type" value="Genomic_DNA"/>
</dbReference>
<keyword evidence="1" id="KW-0472">Membrane</keyword>
<dbReference type="AlphaFoldDB" id="A0A1G2QCX5"/>
<feature type="transmembrane region" description="Helical" evidence="1">
    <location>
        <begin position="48"/>
        <end position="67"/>
    </location>
</feature>
<keyword evidence="1" id="KW-0812">Transmembrane</keyword>
<reference evidence="2 3" key="1">
    <citation type="journal article" date="2016" name="Nat. Commun.">
        <title>Thousands of microbial genomes shed light on interconnected biogeochemical processes in an aquifer system.</title>
        <authorList>
            <person name="Anantharaman K."/>
            <person name="Brown C.T."/>
            <person name="Hug L.A."/>
            <person name="Sharon I."/>
            <person name="Castelle C.J."/>
            <person name="Probst A.J."/>
            <person name="Thomas B.C."/>
            <person name="Singh A."/>
            <person name="Wilkins M.J."/>
            <person name="Karaoz U."/>
            <person name="Brodie E.L."/>
            <person name="Williams K.H."/>
            <person name="Hubbard S.S."/>
            <person name="Banfield J.F."/>
        </authorList>
    </citation>
    <scope>NUCLEOTIDE SEQUENCE [LARGE SCALE GENOMIC DNA]</scope>
</reference>
<accession>A0A1G2QCX5</accession>